<dbReference type="Pfam" id="PF00668">
    <property type="entry name" value="Condensation"/>
    <property type="match status" value="1"/>
</dbReference>
<dbReference type="Gene3D" id="3.40.50.980">
    <property type="match status" value="2"/>
</dbReference>
<evidence type="ECO:0000259" key="1">
    <source>
        <dbReference type="Pfam" id="PF00501"/>
    </source>
</evidence>
<dbReference type="Pfam" id="PF00501">
    <property type="entry name" value="AMP-binding"/>
    <property type="match status" value="1"/>
</dbReference>
<sequence length="793" mass="86256">LSFAQQRLWFLDQLNPGSAEYIVPSPILLSRKLDVTALRAALDTLVERHEVLRTRLVADTDGVPWQVIDPASPFDLPIIDLTAEADPFQAARAWVALDTAKPFVLDTEPMIRGSLLRLSEDEHILALCMHHIVFDEWSAKIFHRELEALYTSYQAGQPNPLTPLPVQYADFAVWQRDWLTGPVLDEQLDYWRTQLADAPILDLPTDRPRPAVRSTAGAAISFHLGTEITRRLQEISRRHGATMFMTLLAAYATLLGKYTGQEDLIVGTPVANRNHGETEQLIGFFVNTLALRADLRDDPTFTQLLAQIRATALAAYTHQDVPFEQLIDELAVARDRSRTPLVQTLFNYTTTASDSSPTSSVESLPARFDVALTVGHASDEGLIGSIQYSTALFDEATVRRMVGHLTELLTAITADPDQHLSALPILTPNEHQQLTVDWNAATAELPQANGIHELITGCALARPHAPAVVYDDIALTYGQLETRANQLAHHLLGLGLQREGVVGLRLPRSTHMIVAILAIWKAGGTYLPLDPDYPTDRLTYMLTDSGADLLITTEHTTELPSRIPAIGLDDPATNAALDTQPTTPPDVTGLSHILALDDPATNAALDAQPTTPPEVTVLPDQAAYLIYTSGSTGRPKAVQATHRSAINLATTMRPLFAIDHTSNVLQFASFSFDAAILDITVTLTTGATLVLATPEQRTHPDQLTQLINRHHITTASIVPSLLATLTPDATTPPSTSLKTLILGAERLSSQLADAWAPHLTLHNTYGPTETTVITTTTPPLAPSGSMPAIGSPL</sequence>
<evidence type="ECO:0000313" key="4">
    <source>
        <dbReference type="Proteomes" id="UP001597097"/>
    </source>
</evidence>
<accession>A0ABW4GXI6</accession>
<organism evidence="3 4">
    <name type="scientific">Nonomuraea guangzhouensis</name>
    <dbReference type="NCBI Taxonomy" id="1291555"/>
    <lineage>
        <taxon>Bacteria</taxon>
        <taxon>Bacillati</taxon>
        <taxon>Actinomycetota</taxon>
        <taxon>Actinomycetes</taxon>
        <taxon>Streptosporangiales</taxon>
        <taxon>Streptosporangiaceae</taxon>
        <taxon>Nonomuraea</taxon>
    </lineage>
</organism>
<keyword evidence="4" id="KW-1185">Reference proteome</keyword>
<dbReference type="PROSITE" id="PS00455">
    <property type="entry name" value="AMP_BINDING"/>
    <property type="match status" value="1"/>
</dbReference>
<feature type="non-terminal residue" evidence="3">
    <location>
        <position position="793"/>
    </location>
</feature>
<dbReference type="Gene3D" id="3.30.559.30">
    <property type="entry name" value="Nonribosomal peptide synthetase, condensation domain"/>
    <property type="match status" value="1"/>
</dbReference>
<dbReference type="InterPro" id="IPR000873">
    <property type="entry name" value="AMP-dep_synth/lig_dom"/>
</dbReference>
<protein>
    <submittedName>
        <fullName evidence="3">Condensation domain-containing protein</fullName>
    </submittedName>
</protein>
<evidence type="ECO:0000313" key="3">
    <source>
        <dbReference type="EMBL" id="MFD1547076.1"/>
    </source>
</evidence>
<comment type="caution">
    <text evidence="3">The sequence shown here is derived from an EMBL/GenBank/DDBJ whole genome shotgun (WGS) entry which is preliminary data.</text>
</comment>
<dbReference type="SUPFAM" id="SSF56801">
    <property type="entry name" value="Acetyl-CoA synthetase-like"/>
    <property type="match status" value="1"/>
</dbReference>
<dbReference type="InterPro" id="IPR001242">
    <property type="entry name" value="Condensation_dom"/>
</dbReference>
<name>A0ABW4GXI6_9ACTN</name>
<dbReference type="InterPro" id="IPR023213">
    <property type="entry name" value="CAT-like_dom_sf"/>
</dbReference>
<feature type="domain" description="AMP-dependent synthetase/ligase" evidence="1">
    <location>
        <begin position="461"/>
        <end position="793"/>
    </location>
</feature>
<dbReference type="SUPFAM" id="SSF52777">
    <property type="entry name" value="CoA-dependent acyltransferases"/>
    <property type="match status" value="2"/>
</dbReference>
<dbReference type="Gene3D" id="3.30.559.10">
    <property type="entry name" value="Chloramphenicol acetyltransferase-like domain"/>
    <property type="match status" value="1"/>
</dbReference>
<dbReference type="PANTHER" id="PTHR45527:SF1">
    <property type="entry name" value="FATTY ACID SYNTHASE"/>
    <property type="match status" value="1"/>
</dbReference>
<dbReference type="InterPro" id="IPR020845">
    <property type="entry name" value="AMP-binding_CS"/>
</dbReference>
<proteinExistence type="predicted"/>
<dbReference type="PANTHER" id="PTHR45527">
    <property type="entry name" value="NONRIBOSOMAL PEPTIDE SYNTHETASE"/>
    <property type="match status" value="1"/>
</dbReference>
<evidence type="ECO:0000259" key="2">
    <source>
        <dbReference type="Pfam" id="PF00668"/>
    </source>
</evidence>
<dbReference type="RefSeq" id="WP_378625925.1">
    <property type="nucleotide sequence ID" value="NZ_JBHUCM010000071.1"/>
</dbReference>
<dbReference type="Proteomes" id="UP001597097">
    <property type="component" value="Unassembled WGS sequence"/>
</dbReference>
<gene>
    <name evidence="3" type="ORF">ACFSJ0_59260</name>
</gene>
<feature type="non-terminal residue" evidence="3">
    <location>
        <position position="1"/>
    </location>
</feature>
<dbReference type="CDD" id="cd19531">
    <property type="entry name" value="LCL_NRPS-like"/>
    <property type="match status" value="1"/>
</dbReference>
<feature type="domain" description="Condensation" evidence="2">
    <location>
        <begin position="1"/>
        <end position="435"/>
    </location>
</feature>
<reference evidence="4" key="1">
    <citation type="journal article" date="2019" name="Int. J. Syst. Evol. Microbiol.">
        <title>The Global Catalogue of Microorganisms (GCM) 10K type strain sequencing project: providing services to taxonomists for standard genome sequencing and annotation.</title>
        <authorList>
            <consortium name="The Broad Institute Genomics Platform"/>
            <consortium name="The Broad Institute Genome Sequencing Center for Infectious Disease"/>
            <person name="Wu L."/>
            <person name="Ma J."/>
        </authorList>
    </citation>
    <scope>NUCLEOTIDE SEQUENCE [LARGE SCALE GENOMIC DNA]</scope>
    <source>
        <strain evidence="4">CGMCC 1.15399</strain>
    </source>
</reference>
<dbReference type="EMBL" id="JBHUCM010000071">
    <property type="protein sequence ID" value="MFD1547076.1"/>
    <property type="molecule type" value="Genomic_DNA"/>
</dbReference>